<feature type="transmembrane region" description="Helical" evidence="1">
    <location>
        <begin position="166"/>
        <end position="188"/>
    </location>
</feature>
<evidence type="ECO:0000313" key="2">
    <source>
        <dbReference type="EMBL" id="MBC6996772.1"/>
    </source>
</evidence>
<protein>
    <submittedName>
        <fullName evidence="2">PepSY domain-containing protein</fullName>
    </submittedName>
</protein>
<dbReference type="AlphaFoldDB" id="A0A923PTZ0"/>
<evidence type="ECO:0000256" key="1">
    <source>
        <dbReference type="SAM" id="Phobius"/>
    </source>
</evidence>
<name>A0A923PTZ0_9BACT</name>
<dbReference type="EMBL" id="JACSIT010000154">
    <property type="protein sequence ID" value="MBC6996772.1"/>
    <property type="molecule type" value="Genomic_DNA"/>
</dbReference>
<dbReference type="InterPro" id="IPR005625">
    <property type="entry name" value="PepSY-ass_TM"/>
</dbReference>
<accession>A0A923PTZ0</accession>
<keyword evidence="3" id="KW-1185">Reference proteome</keyword>
<dbReference type="RefSeq" id="WP_187468778.1">
    <property type="nucleotide sequence ID" value="NZ_JACSIT010000154.1"/>
</dbReference>
<organism evidence="2 3">
    <name type="scientific">Neolewinella lacunae</name>
    <dbReference type="NCBI Taxonomy" id="1517758"/>
    <lineage>
        <taxon>Bacteria</taxon>
        <taxon>Pseudomonadati</taxon>
        <taxon>Bacteroidota</taxon>
        <taxon>Saprospiria</taxon>
        <taxon>Saprospirales</taxon>
        <taxon>Lewinellaceae</taxon>
        <taxon>Neolewinella</taxon>
    </lineage>
</organism>
<dbReference type="Pfam" id="PF03929">
    <property type="entry name" value="PepSY_TM"/>
    <property type="match status" value="1"/>
</dbReference>
<comment type="caution">
    <text evidence="2">The sequence shown here is derived from an EMBL/GenBank/DDBJ whole genome shotgun (WGS) entry which is preliminary data.</text>
</comment>
<reference evidence="2" key="1">
    <citation type="submission" date="2020-08" db="EMBL/GenBank/DDBJ databases">
        <title>Lewinella bacteria from marine environments.</title>
        <authorList>
            <person name="Zhong Y."/>
        </authorList>
    </citation>
    <scope>NUCLEOTIDE SEQUENCE</scope>
    <source>
        <strain evidence="2">KCTC 42187</strain>
    </source>
</reference>
<gene>
    <name evidence="2" type="ORF">H9S92_21545</name>
</gene>
<keyword evidence="1" id="KW-0472">Membrane</keyword>
<keyword evidence="1" id="KW-0812">Transmembrane</keyword>
<evidence type="ECO:0000313" key="3">
    <source>
        <dbReference type="Proteomes" id="UP000650081"/>
    </source>
</evidence>
<dbReference type="Proteomes" id="UP000650081">
    <property type="component" value="Unassembled WGS sequence"/>
</dbReference>
<sequence length="195" mass="22001">MQEAEETNAAAKPRSKRQKQAAVLRIARKLHRLAGVALFVFFFVMAITGGLLGWKKHAGEMLMPKTYAGASADPGSWLPMDSLSFLAIEALYQSTGQLLEVDRIDVRPDKGSMKFLFPRRNFEVQLDAATGRVLSVGRRHNDWIEQVHDGSIVDDWLGIPNGLFKVFYNTVMGAALVLFTVTGFWLWYGPRRMRR</sequence>
<proteinExistence type="predicted"/>
<keyword evidence="1" id="KW-1133">Transmembrane helix</keyword>
<feature type="transmembrane region" description="Helical" evidence="1">
    <location>
        <begin position="33"/>
        <end position="54"/>
    </location>
</feature>